<organism evidence="2 3">
    <name type="scientific">Dreissena polymorpha</name>
    <name type="common">Zebra mussel</name>
    <name type="synonym">Mytilus polymorpha</name>
    <dbReference type="NCBI Taxonomy" id="45954"/>
    <lineage>
        <taxon>Eukaryota</taxon>
        <taxon>Metazoa</taxon>
        <taxon>Spiralia</taxon>
        <taxon>Lophotrochozoa</taxon>
        <taxon>Mollusca</taxon>
        <taxon>Bivalvia</taxon>
        <taxon>Autobranchia</taxon>
        <taxon>Heteroconchia</taxon>
        <taxon>Euheterodonta</taxon>
        <taxon>Imparidentia</taxon>
        <taxon>Neoheterodontei</taxon>
        <taxon>Myida</taxon>
        <taxon>Dreissenoidea</taxon>
        <taxon>Dreissenidae</taxon>
        <taxon>Dreissena</taxon>
    </lineage>
</organism>
<dbReference type="EMBL" id="JAIWYP010000001">
    <property type="protein sequence ID" value="KAH3885784.1"/>
    <property type="molecule type" value="Genomic_DNA"/>
</dbReference>
<feature type="transmembrane region" description="Helical" evidence="1">
    <location>
        <begin position="15"/>
        <end position="33"/>
    </location>
</feature>
<reference evidence="2" key="2">
    <citation type="submission" date="2020-11" db="EMBL/GenBank/DDBJ databases">
        <authorList>
            <person name="McCartney M.A."/>
            <person name="Auch B."/>
            <person name="Kono T."/>
            <person name="Mallez S."/>
            <person name="Becker A."/>
            <person name="Gohl D.M."/>
            <person name="Silverstein K.A.T."/>
            <person name="Koren S."/>
            <person name="Bechman K.B."/>
            <person name="Herman A."/>
            <person name="Abrahante J.E."/>
            <person name="Garbe J."/>
        </authorList>
    </citation>
    <scope>NUCLEOTIDE SEQUENCE</scope>
    <source>
        <strain evidence="2">Duluth1</strain>
        <tissue evidence="2">Whole animal</tissue>
    </source>
</reference>
<evidence type="ECO:0000256" key="1">
    <source>
        <dbReference type="SAM" id="Phobius"/>
    </source>
</evidence>
<dbReference type="Proteomes" id="UP000828390">
    <property type="component" value="Unassembled WGS sequence"/>
</dbReference>
<keyword evidence="1" id="KW-0472">Membrane</keyword>
<keyword evidence="3" id="KW-1185">Reference proteome</keyword>
<comment type="caution">
    <text evidence="2">The sequence shown here is derived from an EMBL/GenBank/DDBJ whole genome shotgun (WGS) entry which is preliminary data.</text>
</comment>
<gene>
    <name evidence="2" type="ORF">DPMN_009782</name>
</gene>
<evidence type="ECO:0000313" key="2">
    <source>
        <dbReference type="EMBL" id="KAH3885784.1"/>
    </source>
</evidence>
<proteinExistence type="predicted"/>
<keyword evidence="1" id="KW-0812">Transmembrane</keyword>
<sequence length="71" mass="8276">MSLTRALLTPAYHDVFFILVCVQLAYVLLYVLVECSLPELLVAPNCMVLAQRVRKLDHSRTQFLNYTIYRE</sequence>
<dbReference type="AlphaFoldDB" id="A0A9D4N1X2"/>
<reference evidence="2" key="1">
    <citation type="journal article" date="2019" name="bioRxiv">
        <title>The Genome of the Zebra Mussel, Dreissena polymorpha: A Resource for Invasive Species Research.</title>
        <authorList>
            <person name="McCartney M.A."/>
            <person name="Auch B."/>
            <person name="Kono T."/>
            <person name="Mallez S."/>
            <person name="Zhang Y."/>
            <person name="Obille A."/>
            <person name="Becker A."/>
            <person name="Abrahante J.E."/>
            <person name="Garbe J."/>
            <person name="Badalamenti J.P."/>
            <person name="Herman A."/>
            <person name="Mangelson H."/>
            <person name="Liachko I."/>
            <person name="Sullivan S."/>
            <person name="Sone E.D."/>
            <person name="Koren S."/>
            <person name="Silverstein K.A.T."/>
            <person name="Beckman K.B."/>
            <person name="Gohl D.M."/>
        </authorList>
    </citation>
    <scope>NUCLEOTIDE SEQUENCE</scope>
    <source>
        <strain evidence="2">Duluth1</strain>
        <tissue evidence="2">Whole animal</tissue>
    </source>
</reference>
<keyword evidence="1" id="KW-1133">Transmembrane helix</keyword>
<name>A0A9D4N1X2_DREPO</name>
<evidence type="ECO:0000313" key="3">
    <source>
        <dbReference type="Proteomes" id="UP000828390"/>
    </source>
</evidence>
<protein>
    <submittedName>
        <fullName evidence="2">Uncharacterized protein</fullName>
    </submittedName>
</protein>
<accession>A0A9D4N1X2</accession>